<keyword evidence="3" id="KW-1185">Reference proteome</keyword>
<proteinExistence type="predicted"/>
<accession>A0A1I7IKV8</accession>
<organism evidence="2 3">
    <name type="scientific">Paenacidovorax caeni</name>
    <dbReference type="NCBI Taxonomy" id="343013"/>
    <lineage>
        <taxon>Bacteria</taxon>
        <taxon>Pseudomonadati</taxon>
        <taxon>Pseudomonadota</taxon>
        <taxon>Betaproteobacteria</taxon>
        <taxon>Burkholderiales</taxon>
        <taxon>Comamonadaceae</taxon>
        <taxon>Paenacidovorax</taxon>
    </lineage>
</organism>
<protein>
    <submittedName>
        <fullName evidence="2">Uncharacterized protein</fullName>
    </submittedName>
</protein>
<dbReference type="Proteomes" id="UP000183656">
    <property type="component" value="Unassembled WGS sequence"/>
</dbReference>
<evidence type="ECO:0000256" key="1">
    <source>
        <dbReference type="SAM" id="MobiDB-lite"/>
    </source>
</evidence>
<gene>
    <name evidence="2" type="ORF">SAMN04489707_101729</name>
</gene>
<evidence type="ECO:0000313" key="2">
    <source>
        <dbReference type="EMBL" id="SFU73569.1"/>
    </source>
</evidence>
<reference evidence="2 3" key="1">
    <citation type="submission" date="2016-10" db="EMBL/GenBank/DDBJ databases">
        <authorList>
            <person name="de Groot N.N."/>
        </authorList>
    </citation>
    <scope>NUCLEOTIDE SEQUENCE [LARGE SCALE GENOMIC DNA]</scope>
    <source>
        <strain evidence="2 3">R-24608</strain>
    </source>
</reference>
<dbReference type="RefSeq" id="WP_054256080.1">
    <property type="nucleotide sequence ID" value="NZ_CYIG01000013.1"/>
</dbReference>
<dbReference type="AlphaFoldDB" id="A0A1I7IKV8"/>
<name>A0A1I7IKV8_9BURK</name>
<feature type="region of interest" description="Disordered" evidence="1">
    <location>
        <begin position="71"/>
        <end position="105"/>
    </location>
</feature>
<evidence type="ECO:0000313" key="3">
    <source>
        <dbReference type="Proteomes" id="UP000183656"/>
    </source>
</evidence>
<sequence length="105" mass="11339">MDNQAPGEGRLAIAAHLHVLLRRKTARVTDIEWMAANAEYAQAIVRFARQRGHTDGAPELVEWADKLAHAMGEGAAPAQPQPQPALASRPARPESPGVRYVGGLR</sequence>
<dbReference type="EMBL" id="FPBX01000017">
    <property type="protein sequence ID" value="SFU73569.1"/>
    <property type="molecule type" value="Genomic_DNA"/>
</dbReference>
<dbReference type="OrthoDB" id="9181414at2"/>